<feature type="transmembrane region" description="Helical" evidence="1">
    <location>
        <begin position="64"/>
        <end position="83"/>
    </location>
</feature>
<dbReference type="GO" id="GO:0022904">
    <property type="term" value="P:respiratory electron transport chain"/>
    <property type="evidence" value="ECO:0007669"/>
    <property type="project" value="InterPro"/>
</dbReference>
<keyword evidence="1" id="KW-1133">Transmembrane helix</keyword>
<keyword evidence="1" id="KW-0472">Membrane</keyword>
<dbReference type="GO" id="GO:0016020">
    <property type="term" value="C:membrane"/>
    <property type="evidence" value="ECO:0007669"/>
    <property type="project" value="InterPro"/>
</dbReference>
<dbReference type="Gene3D" id="1.20.810.10">
    <property type="entry name" value="Cytochrome Bc1 Complex, Chain C"/>
    <property type="match status" value="1"/>
</dbReference>
<feature type="domain" description="Cytochrome b/b6 N-terminal region profile" evidence="2">
    <location>
        <begin position="1"/>
        <end position="189"/>
    </location>
</feature>
<dbReference type="GO" id="GO:0016491">
    <property type="term" value="F:oxidoreductase activity"/>
    <property type="evidence" value="ECO:0007669"/>
    <property type="project" value="InterPro"/>
</dbReference>
<feature type="transmembrane region" description="Helical" evidence="1">
    <location>
        <begin position="230"/>
        <end position="251"/>
    </location>
</feature>
<evidence type="ECO:0000256" key="1">
    <source>
        <dbReference type="SAM" id="Phobius"/>
    </source>
</evidence>
<feature type="transmembrane region" description="Helical" evidence="1">
    <location>
        <begin position="187"/>
        <end position="205"/>
    </location>
</feature>
<protein>
    <submittedName>
        <fullName evidence="3">Ubiquinol-cytochrome c reductase cytochrome b subunit</fullName>
    </submittedName>
</protein>
<name>A0A1M7YED1_9BACT</name>
<accession>A0A1M7YED1</accession>
<dbReference type="SUPFAM" id="SSF81342">
    <property type="entry name" value="Transmembrane di-heme cytochromes"/>
    <property type="match status" value="1"/>
</dbReference>
<keyword evidence="1" id="KW-0812">Transmembrane</keyword>
<dbReference type="InterPro" id="IPR005797">
    <property type="entry name" value="Cyt_b/b6_N"/>
</dbReference>
<evidence type="ECO:0000313" key="3">
    <source>
        <dbReference type="EMBL" id="SHO51004.1"/>
    </source>
</evidence>
<feature type="transmembrane region" description="Helical" evidence="1">
    <location>
        <begin position="258"/>
        <end position="281"/>
    </location>
</feature>
<keyword evidence="4" id="KW-1185">Reference proteome</keyword>
<dbReference type="GO" id="GO:0009055">
    <property type="term" value="F:electron transfer activity"/>
    <property type="evidence" value="ECO:0007669"/>
    <property type="project" value="InterPro"/>
</dbReference>
<dbReference type="Pfam" id="PF00033">
    <property type="entry name" value="Cytochrome_B"/>
    <property type="match status" value="1"/>
</dbReference>
<dbReference type="InterPro" id="IPR016174">
    <property type="entry name" value="Di-haem_cyt_TM"/>
</dbReference>
<feature type="transmembrane region" description="Helical" evidence="1">
    <location>
        <begin position="157"/>
        <end position="175"/>
    </location>
</feature>
<gene>
    <name evidence="3" type="ORF">SAMN02745220_03751</name>
</gene>
<feature type="transmembrane region" description="Helical" evidence="1">
    <location>
        <begin position="95"/>
        <end position="115"/>
    </location>
</feature>
<evidence type="ECO:0000313" key="4">
    <source>
        <dbReference type="Proteomes" id="UP000184603"/>
    </source>
</evidence>
<reference evidence="3 4" key="1">
    <citation type="submission" date="2016-12" db="EMBL/GenBank/DDBJ databases">
        <authorList>
            <person name="Song W.-J."/>
            <person name="Kurnit D.M."/>
        </authorList>
    </citation>
    <scope>NUCLEOTIDE SEQUENCE [LARGE SCALE GENOMIC DNA]</scope>
    <source>
        <strain evidence="3 4">DSM 18488</strain>
    </source>
</reference>
<dbReference type="STRING" id="1121416.SAMN02745220_03751"/>
<dbReference type="InterPro" id="IPR027387">
    <property type="entry name" value="Cytb/b6-like_sf"/>
</dbReference>
<dbReference type="Proteomes" id="UP000184603">
    <property type="component" value="Unassembled WGS sequence"/>
</dbReference>
<dbReference type="PROSITE" id="PS51002">
    <property type="entry name" value="CYTB_NTER"/>
    <property type="match status" value="1"/>
</dbReference>
<sequence>MKSVIFTLKDRFHSFRWGGWSLVSLYLSLFSGIVVGLQYDLTDPYYSVAALDLLVPHGEFFRSVHFYSSQAFFLFGCAHLVATYSKTEDYSFQEWVLLICSLVAGLLLLFTGYILRADSTGFAAGMIAESIIKTIPLIGNTLNTLFFAVSDWGMQRVYVHHVITLDLFWLMLAWNHLRRYRVRVADHIPLLCVTLVFCVMVAAPVEPDKLGTTYIAGPWFFLGLQELLRYLHPLFAGVIFPAAFLVALLYAQSGRKHLRLLLSLIYGWLVVYAILTVIASVR</sequence>
<organism evidence="3 4">
    <name type="scientific">Desulfopila aestuarii DSM 18488</name>
    <dbReference type="NCBI Taxonomy" id="1121416"/>
    <lineage>
        <taxon>Bacteria</taxon>
        <taxon>Pseudomonadati</taxon>
        <taxon>Thermodesulfobacteriota</taxon>
        <taxon>Desulfobulbia</taxon>
        <taxon>Desulfobulbales</taxon>
        <taxon>Desulfocapsaceae</taxon>
        <taxon>Desulfopila</taxon>
    </lineage>
</organism>
<proteinExistence type="predicted"/>
<dbReference type="EMBL" id="FRFE01000022">
    <property type="protein sequence ID" value="SHO51004.1"/>
    <property type="molecule type" value="Genomic_DNA"/>
</dbReference>
<evidence type="ECO:0000259" key="2">
    <source>
        <dbReference type="PROSITE" id="PS51002"/>
    </source>
</evidence>
<dbReference type="RefSeq" id="WP_073615201.1">
    <property type="nucleotide sequence ID" value="NZ_FRFE01000022.1"/>
</dbReference>
<dbReference type="AlphaFoldDB" id="A0A1M7YED1"/>
<feature type="transmembrane region" description="Helical" evidence="1">
    <location>
        <begin position="20"/>
        <end position="39"/>
    </location>
</feature>